<reference evidence="5" key="1">
    <citation type="submission" date="2024-05" db="EMBL/GenBank/DDBJ databases">
        <title>30 novel species of actinomycetes from the DSMZ collection.</title>
        <authorList>
            <person name="Nouioui I."/>
        </authorList>
    </citation>
    <scope>NUCLEOTIDE SEQUENCE</scope>
    <source>
        <strain evidence="5">DSM 41527</strain>
    </source>
</reference>
<comment type="similarity">
    <text evidence="3">Belongs to the gas vesicle GvpF/GvpL family.</text>
</comment>
<keyword evidence="6" id="KW-1185">Reference proteome</keyword>
<dbReference type="RefSeq" id="WP_311622246.1">
    <property type="nucleotide sequence ID" value="NZ_JAVRFE010000003.1"/>
</dbReference>
<evidence type="ECO:0000256" key="4">
    <source>
        <dbReference type="SAM" id="MobiDB-lite"/>
    </source>
</evidence>
<dbReference type="PANTHER" id="PTHR36852">
    <property type="entry name" value="PROTEIN GVPL 2"/>
    <property type="match status" value="1"/>
</dbReference>
<proteinExistence type="inferred from homology"/>
<evidence type="ECO:0000256" key="1">
    <source>
        <dbReference type="ARBA" id="ARBA00022987"/>
    </source>
</evidence>
<protein>
    <submittedName>
        <fullName evidence="5">GvpL/GvpF family gas vesicle protein</fullName>
    </submittedName>
</protein>
<keyword evidence="1" id="KW-0304">Gas vesicle</keyword>
<feature type="compositionally biased region" description="Low complexity" evidence="4">
    <location>
        <begin position="200"/>
        <end position="211"/>
    </location>
</feature>
<evidence type="ECO:0000313" key="5">
    <source>
        <dbReference type="EMBL" id="MDT0454820.1"/>
    </source>
</evidence>
<evidence type="ECO:0000256" key="3">
    <source>
        <dbReference type="ARBA" id="ARBA00035643"/>
    </source>
</evidence>
<dbReference type="PANTHER" id="PTHR36852:SF1">
    <property type="entry name" value="PROTEIN GVPL 2"/>
    <property type="match status" value="1"/>
</dbReference>
<dbReference type="Pfam" id="PF06386">
    <property type="entry name" value="GvpL_GvpF"/>
    <property type="match status" value="1"/>
</dbReference>
<dbReference type="EMBL" id="JAVRFE010000003">
    <property type="protein sequence ID" value="MDT0454820.1"/>
    <property type="molecule type" value="Genomic_DNA"/>
</dbReference>
<dbReference type="InterPro" id="IPR009430">
    <property type="entry name" value="GvpL/GvpF"/>
</dbReference>
<comment type="caution">
    <text evidence="5">The sequence shown here is derived from an EMBL/GenBank/DDBJ whole genome shotgun (WGS) entry which is preliminary data.</text>
</comment>
<gene>
    <name evidence="5" type="ORF">RM550_03565</name>
</gene>
<feature type="region of interest" description="Disordered" evidence="4">
    <location>
        <begin position="192"/>
        <end position="211"/>
    </location>
</feature>
<accession>A0ABU2T3G8</accession>
<dbReference type="Proteomes" id="UP001180551">
    <property type="component" value="Unassembled WGS sequence"/>
</dbReference>
<sequence length="319" mass="33759">MNRPTQGAEGTAASPLPRERPARRPAHRPSDQPTDRPPYRLADQQGSDRARISYVYAVGRAGTALEASAPRLTGLRDGPLRTVTAGRLTALVSSVPADSFSAEGMKAQLEDLTQLETIARTHHAVVEAAWAGTMVLPMRLATVYLDDARVRAMLDERSAEFDALLSRLEGHAEVGVKVYADARAAAAAAAAGAPAPPDSSAPAASAVSPGRAYLQQRRAQQRTHRDAYRAAGAVAADVRVRVADMARDMVAHRPQQGELASAAGENIANEAYLVPTDRIGEFHRALKGLADGVPGVRVEITGPWAPYSFATPPAESANP</sequence>
<comment type="subcellular location">
    <subcellularLocation>
        <location evidence="2">Gas vesicle</location>
    </subcellularLocation>
</comment>
<evidence type="ECO:0000256" key="2">
    <source>
        <dbReference type="ARBA" id="ARBA00035108"/>
    </source>
</evidence>
<evidence type="ECO:0000313" key="6">
    <source>
        <dbReference type="Proteomes" id="UP001180551"/>
    </source>
</evidence>
<organism evidence="5 6">
    <name type="scientific">Streptomyces mooreae</name>
    <dbReference type="NCBI Taxonomy" id="3075523"/>
    <lineage>
        <taxon>Bacteria</taxon>
        <taxon>Bacillati</taxon>
        <taxon>Actinomycetota</taxon>
        <taxon>Actinomycetes</taxon>
        <taxon>Kitasatosporales</taxon>
        <taxon>Streptomycetaceae</taxon>
        <taxon>Streptomyces</taxon>
    </lineage>
</organism>
<feature type="region of interest" description="Disordered" evidence="4">
    <location>
        <begin position="1"/>
        <end position="46"/>
    </location>
</feature>
<name>A0ABU2T3G8_9ACTN</name>
<feature type="compositionally biased region" description="Basic and acidic residues" evidence="4">
    <location>
        <begin position="17"/>
        <end position="38"/>
    </location>
</feature>